<keyword evidence="10" id="KW-0460">Magnesium</keyword>
<evidence type="ECO:0000256" key="1">
    <source>
        <dbReference type="ARBA" id="ARBA00004801"/>
    </source>
</evidence>
<dbReference type="GO" id="GO:0005634">
    <property type="term" value="C:nucleus"/>
    <property type="evidence" value="ECO:0007669"/>
    <property type="project" value="UniProtKB-SubCell"/>
</dbReference>
<keyword evidence="6 10" id="KW-0547">Nucleotide-binding</keyword>
<dbReference type="GO" id="GO:0005524">
    <property type="term" value="F:ATP binding"/>
    <property type="evidence" value="ECO:0007669"/>
    <property type="project" value="UniProtKB-UniRule"/>
</dbReference>
<comment type="pathway">
    <text evidence="1 10">Purine metabolism; AMP biosynthesis via salvage pathway; AMP from adenosine: step 1/1.</text>
</comment>
<reference evidence="13" key="1">
    <citation type="submission" date="2022-11" db="UniProtKB">
        <authorList>
            <consortium name="WormBaseParasite"/>
        </authorList>
    </citation>
    <scope>IDENTIFICATION</scope>
</reference>
<keyword evidence="12" id="KW-1185">Reference proteome</keyword>
<dbReference type="Gene3D" id="3.40.1190.20">
    <property type="match status" value="1"/>
</dbReference>
<dbReference type="WBParaSite" id="Minc3s00339g10516">
    <property type="protein sequence ID" value="Minc3s00339g10516"/>
    <property type="gene ID" value="Minc3s00339g10516"/>
</dbReference>
<feature type="domain" description="Carbohydrate kinase PfkB" evidence="11">
    <location>
        <begin position="16"/>
        <end position="270"/>
    </location>
</feature>
<dbReference type="PRINTS" id="PR00989">
    <property type="entry name" value="ADENOKINASE"/>
</dbReference>
<evidence type="ECO:0000313" key="12">
    <source>
        <dbReference type="Proteomes" id="UP000887563"/>
    </source>
</evidence>
<evidence type="ECO:0000256" key="3">
    <source>
        <dbReference type="ARBA" id="ARBA00012119"/>
    </source>
</evidence>
<dbReference type="CDD" id="cd01168">
    <property type="entry name" value="adenosine_kinase"/>
    <property type="match status" value="1"/>
</dbReference>
<accession>A0A914L982</accession>
<comment type="cofactor">
    <cofactor evidence="10">
        <name>Mg(2+)</name>
        <dbReference type="ChEBI" id="CHEBI:18420"/>
    </cofactor>
    <text evidence="10">Binds 3 Mg(2+) ions per subunit.</text>
</comment>
<dbReference type="PANTHER" id="PTHR45769">
    <property type="entry name" value="ADENOSINE KINASE"/>
    <property type="match status" value="1"/>
</dbReference>
<keyword evidence="8 10" id="KW-0067">ATP-binding</keyword>
<proteinExistence type="inferred from homology"/>
<comment type="similarity">
    <text evidence="2 10">Belongs to the carbohydrate kinase PfkB family.</text>
</comment>
<organism evidence="12 13">
    <name type="scientific">Meloidogyne incognita</name>
    <name type="common">Southern root-knot nematode worm</name>
    <name type="synonym">Oxyuris incognita</name>
    <dbReference type="NCBI Taxonomy" id="6306"/>
    <lineage>
        <taxon>Eukaryota</taxon>
        <taxon>Metazoa</taxon>
        <taxon>Ecdysozoa</taxon>
        <taxon>Nematoda</taxon>
        <taxon>Chromadorea</taxon>
        <taxon>Rhabditida</taxon>
        <taxon>Tylenchina</taxon>
        <taxon>Tylenchomorpha</taxon>
        <taxon>Tylenchoidea</taxon>
        <taxon>Meloidogynidae</taxon>
        <taxon>Meloidogyninae</taxon>
        <taxon>Meloidogyne</taxon>
        <taxon>Meloidogyne incognita group</taxon>
    </lineage>
</organism>
<dbReference type="Pfam" id="PF00294">
    <property type="entry name" value="PfkB"/>
    <property type="match status" value="1"/>
</dbReference>
<sequence length="272" mass="30723">MNRIVNNDNKPITHFASFFGAIGNDDYSEILLSESQKSGLRMLCQKIEDEHTGRCLTMINGTKRSMCADLGAASKFNLKFLETRENWSVIENANVYYTSAHFLNVSPNCIMRICEYASSKNKKFIFNMGAEYLAKKFKKEIEIILKYSDLIFGNEDEYRAFAKEMNFDIKEDIKGIGLEMAKFEKVSSLNERVIVITRDDLPLIVIKNDGQMIEYKVKEIPNGTLVDSSCAGDAFAGGFIAAYACGYSLKECIEWGCSAAEMIIQRRGCKLD</sequence>
<protein>
    <recommendedName>
        <fullName evidence="3 10">Adenosine kinase</fullName>
        <shortName evidence="10">AK</shortName>
        <ecNumber evidence="3 10">2.7.1.20</ecNumber>
    </recommendedName>
    <alternativeName>
        <fullName evidence="10">Adenosine 5'-phosphotransferase</fullName>
    </alternativeName>
</protein>
<evidence type="ECO:0000313" key="13">
    <source>
        <dbReference type="WBParaSite" id="Minc3s00339g10516"/>
    </source>
</evidence>
<comment type="subunit">
    <text evidence="10">Monomer.</text>
</comment>
<dbReference type="GO" id="GO:0006144">
    <property type="term" value="P:purine nucleobase metabolic process"/>
    <property type="evidence" value="ECO:0007669"/>
    <property type="project" value="TreeGrafter"/>
</dbReference>
<evidence type="ECO:0000256" key="4">
    <source>
        <dbReference type="ARBA" id="ARBA00022679"/>
    </source>
</evidence>
<evidence type="ECO:0000259" key="11">
    <source>
        <dbReference type="Pfam" id="PF00294"/>
    </source>
</evidence>
<dbReference type="GO" id="GO:0044209">
    <property type="term" value="P:AMP salvage"/>
    <property type="evidence" value="ECO:0007669"/>
    <property type="project" value="UniProtKB-UniRule"/>
</dbReference>
<evidence type="ECO:0000256" key="5">
    <source>
        <dbReference type="ARBA" id="ARBA00022726"/>
    </source>
</evidence>
<dbReference type="InterPro" id="IPR001805">
    <property type="entry name" value="Adenokinase"/>
</dbReference>
<dbReference type="EC" id="2.7.1.20" evidence="3 10"/>
<feature type="active site" description="Proton acceptor" evidence="9">
    <location>
        <position position="233"/>
    </location>
</feature>
<dbReference type="InterPro" id="IPR011611">
    <property type="entry name" value="PfkB_dom"/>
</dbReference>
<dbReference type="SUPFAM" id="SSF53613">
    <property type="entry name" value="Ribokinase-like"/>
    <property type="match status" value="1"/>
</dbReference>
<dbReference type="GO" id="GO:0004001">
    <property type="term" value="F:adenosine kinase activity"/>
    <property type="evidence" value="ECO:0007669"/>
    <property type="project" value="UniProtKB-UniRule"/>
</dbReference>
<evidence type="ECO:0000256" key="8">
    <source>
        <dbReference type="ARBA" id="ARBA00022840"/>
    </source>
</evidence>
<keyword evidence="7 10" id="KW-0418">Kinase</keyword>
<dbReference type="Proteomes" id="UP000887563">
    <property type="component" value="Unplaced"/>
</dbReference>
<comment type="catalytic activity">
    <reaction evidence="10">
        <text>adenosine + ATP = AMP + ADP + H(+)</text>
        <dbReference type="Rhea" id="RHEA:20824"/>
        <dbReference type="ChEBI" id="CHEBI:15378"/>
        <dbReference type="ChEBI" id="CHEBI:16335"/>
        <dbReference type="ChEBI" id="CHEBI:30616"/>
        <dbReference type="ChEBI" id="CHEBI:456215"/>
        <dbReference type="ChEBI" id="CHEBI:456216"/>
        <dbReference type="EC" id="2.7.1.20"/>
    </reaction>
</comment>
<dbReference type="GO" id="GO:0006166">
    <property type="term" value="P:purine ribonucleoside salvage"/>
    <property type="evidence" value="ECO:0007669"/>
    <property type="project" value="UniProtKB-KW"/>
</dbReference>
<evidence type="ECO:0000256" key="2">
    <source>
        <dbReference type="ARBA" id="ARBA00010688"/>
    </source>
</evidence>
<dbReference type="GO" id="GO:0005829">
    <property type="term" value="C:cytosol"/>
    <property type="evidence" value="ECO:0007669"/>
    <property type="project" value="TreeGrafter"/>
</dbReference>
<comment type="function">
    <text evidence="10">ATP dependent phosphorylation of adenosine and other related nucleoside analogs to monophosphate derivatives.</text>
</comment>
<dbReference type="PANTHER" id="PTHR45769:SF3">
    <property type="entry name" value="ADENOSINE KINASE"/>
    <property type="match status" value="1"/>
</dbReference>
<evidence type="ECO:0000256" key="6">
    <source>
        <dbReference type="ARBA" id="ARBA00022741"/>
    </source>
</evidence>
<dbReference type="AlphaFoldDB" id="A0A914L982"/>
<keyword evidence="4 10" id="KW-0808">Transferase</keyword>
<name>A0A914L982_MELIC</name>
<evidence type="ECO:0000256" key="7">
    <source>
        <dbReference type="ARBA" id="ARBA00022777"/>
    </source>
</evidence>
<evidence type="ECO:0000256" key="9">
    <source>
        <dbReference type="PIRSR" id="PIRSR601805-1"/>
    </source>
</evidence>
<dbReference type="InterPro" id="IPR029056">
    <property type="entry name" value="Ribokinase-like"/>
</dbReference>
<keyword evidence="5 10" id="KW-0660">Purine salvage</keyword>
<evidence type="ECO:0000256" key="10">
    <source>
        <dbReference type="RuleBase" id="RU368116"/>
    </source>
</evidence>
<keyword evidence="10" id="KW-0539">Nucleus</keyword>
<comment type="subcellular location">
    <subcellularLocation>
        <location evidence="10">Nucleus</location>
    </subcellularLocation>
</comment>